<dbReference type="AlphaFoldDB" id="A0A0V1A5H1"/>
<organism evidence="1 2">
    <name type="scientific">Trichinella patagoniensis</name>
    <dbReference type="NCBI Taxonomy" id="990121"/>
    <lineage>
        <taxon>Eukaryota</taxon>
        <taxon>Metazoa</taxon>
        <taxon>Ecdysozoa</taxon>
        <taxon>Nematoda</taxon>
        <taxon>Enoplea</taxon>
        <taxon>Dorylaimia</taxon>
        <taxon>Trichinellida</taxon>
        <taxon>Trichinellidae</taxon>
        <taxon>Trichinella</taxon>
    </lineage>
</organism>
<sequence>MLTNYNLICCKEVIIIFLTKRVLMFQNKEETPFPYNDYYHVFFKIKIGLINNHEGSYFYRFELA</sequence>
<dbReference type="EMBL" id="JYDQ01000033">
    <property type="protein sequence ID" value="KRY19657.1"/>
    <property type="molecule type" value="Genomic_DNA"/>
</dbReference>
<evidence type="ECO:0000313" key="2">
    <source>
        <dbReference type="Proteomes" id="UP000054783"/>
    </source>
</evidence>
<dbReference type="Proteomes" id="UP000054783">
    <property type="component" value="Unassembled WGS sequence"/>
</dbReference>
<reference evidence="1 2" key="1">
    <citation type="submission" date="2015-01" db="EMBL/GenBank/DDBJ databases">
        <title>Evolution of Trichinella species and genotypes.</title>
        <authorList>
            <person name="Korhonen P.K."/>
            <person name="Edoardo P."/>
            <person name="Giuseppe L.R."/>
            <person name="Gasser R.B."/>
        </authorList>
    </citation>
    <scope>NUCLEOTIDE SEQUENCE [LARGE SCALE GENOMIC DNA]</scope>
    <source>
        <strain evidence="1">ISS2496</strain>
    </source>
</reference>
<keyword evidence="2" id="KW-1185">Reference proteome</keyword>
<gene>
    <name evidence="1" type="ORF">T12_15709</name>
</gene>
<evidence type="ECO:0000313" key="1">
    <source>
        <dbReference type="EMBL" id="KRY19657.1"/>
    </source>
</evidence>
<proteinExistence type="predicted"/>
<accession>A0A0V1A5H1</accession>
<comment type="caution">
    <text evidence="1">The sequence shown here is derived from an EMBL/GenBank/DDBJ whole genome shotgun (WGS) entry which is preliminary data.</text>
</comment>
<name>A0A0V1A5H1_9BILA</name>
<protein>
    <submittedName>
        <fullName evidence="1">Uncharacterized protein</fullName>
    </submittedName>
</protein>